<organism evidence="12 13">
    <name type="scientific">Castilleja foliolosa</name>
    <dbReference type="NCBI Taxonomy" id="1961234"/>
    <lineage>
        <taxon>Eukaryota</taxon>
        <taxon>Viridiplantae</taxon>
        <taxon>Streptophyta</taxon>
        <taxon>Embryophyta</taxon>
        <taxon>Tracheophyta</taxon>
        <taxon>Spermatophyta</taxon>
        <taxon>Magnoliopsida</taxon>
        <taxon>eudicotyledons</taxon>
        <taxon>Gunneridae</taxon>
        <taxon>Pentapetalae</taxon>
        <taxon>asterids</taxon>
        <taxon>lamiids</taxon>
        <taxon>Lamiales</taxon>
        <taxon>Orobanchaceae</taxon>
        <taxon>Pedicularideae</taxon>
        <taxon>Castillejinae</taxon>
        <taxon>Castilleja</taxon>
    </lineage>
</organism>
<dbReference type="EMBL" id="JAVIJP010000066">
    <property type="protein sequence ID" value="KAL3620019.1"/>
    <property type="molecule type" value="Genomic_DNA"/>
</dbReference>
<gene>
    <name evidence="12" type="ORF">CASFOL_034931</name>
</gene>
<keyword evidence="3" id="KW-0611">Plant defense</keyword>
<keyword evidence="5" id="KW-0238">DNA-binding</keyword>
<name>A0ABD3BSG0_9LAMI</name>
<dbReference type="Proteomes" id="UP001632038">
    <property type="component" value="Unassembled WGS sequence"/>
</dbReference>
<dbReference type="GO" id="GO:0005634">
    <property type="term" value="C:nucleus"/>
    <property type="evidence" value="ECO:0007669"/>
    <property type="project" value="UniProtKB-SubCell"/>
</dbReference>
<evidence type="ECO:0000259" key="11">
    <source>
        <dbReference type="PROSITE" id="PS51032"/>
    </source>
</evidence>
<evidence type="ECO:0000313" key="13">
    <source>
        <dbReference type="Proteomes" id="UP001632038"/>
    </source>
</evidence>
<feature type="compositionally biased region" description="Low complexity" evidence="10">
    <location>
        <begin position="155"/>
        <end position="171"/>
    </location>
</feature>
<protein>
    <recommendedName>
        <fullName evidence="11">AP2/ERF domain-containing protein</fullName>
    </recommendedName>
</protein>
<keyword evidence="13" id="KW-1185">Reference proteome</keyword>
<dbReference type="Pfam" id="PF00847">
    <property type="entry name" value="AP2"/>
    <property type="match status" value="1"/>
</dbReference>
<dbReference type="SMART" id="SM00380">
    <property type="entry name" value="AP2"/>
    <property type="match status" value="1"/>
</dbReference>
<dbReference type="PANTHER" id="PTHR31657">
    <property type="entry name" value="ETHYLENE-RESPONSIVE TRANSCRIPTION FACTOR ERF061"/>
    <property type="match status" value="1"/>
</dbReference>
<evidence type="ECO:0000256" key="4">
    <source>
        <dbReference type="ARBA" id="ARBA00023015"/>
    </source>
</evidence>
<dbReference type="GO" id="GO:0000976">
    <property type="term" value="F:transcription cis-regulatory region binding"/>
    <property type="evidence" value="ECO:0007669"/>
    <property type="project" value="UniProtKB-ARBA"/>
</dbReference>
<dbReference type="PANTHER" id="PTHR31657:SF40">
    <property type="entry name" value="ETHYLENE-RESPONSIVE TRANSCRIPTION FACTOR ERF062"/>
    <property type="match status" value="1"/>
</dbReference>
<feature type="region of interest" description="Disordered" evidence="10">
    <location>
        <begin position="30"/>
        <end position="58"/>
    </location>
</feature>
<dbReference type="PRINTS" id="PR00367">
    <property type="entry name" value="ETHRSPELEMNT"/>
</dbReference>
<keyword evidence="6" id="KW-0010">Activator</keyword>
<comment type="subcellular location">
    <subcellularLocation>
        <location evidence="1">Nucleus</location>
    </subcellularLocation>
</comment>
<accession>A0ABD3BSG0</accession>
<evidence type="ECO:0000256" key="10">
    <source>
        <dbReference type="SAM" id="MobiDB-lite"/>
    </source>
</evidence>
<keyword evidence="8" id="KW-0539">Nucleus</keyword>
<dbReference type="Gene3D" id="3.30.730.10">
    <property type="entry name" value="AP2/ERF domain"/>
    <property type="match status" value="1"/>
</dbReference>
<evidence type="ECO:0000256" key="8">
    <source>
        <dbReference type="ARBA" id="ARBA00023242"/>
    </source>
</evidence>
<evidence type="ECO:0000313" key="12">
    <source>
        <dbReference type="EMBL" id="KAL3620019.1"/>
    </source>
</evidence>
<dbReference type="InterPro" id="IPR016177">
    <property type="entry name" value="DNA-bd_dom_sf"/>
</dbReference>
<evidence type="ECO:0000256" key="6">
    <source>
        <dbReference type="ARBA" id="ARBA00023159"/>
    </source>
</evidence>
<dbReference type="GO" id="GO:0006952">
    <property type="term" value="P:defense response"/>
    <property type="evidence" value="ECO:0007669"/>
    <property type="project" value="UniProtKB-KW"/>
</dbReference>
<feature type="region of interest" description="Disordered" evidence="10">
    <location>
        <begin position="148"/>
        <end position="172"/>
    </location>
</feature>
<evidence type="ECO:0000256" key="3">
    <source>
        <dbReference type="ARBA" id="ARBA00022821"/>
    </source>
</evidence>
<dbReference type="AlphaFoldDB" id="A0ABD3BSG0"/>
<dbReference type="GO" id="GO:0009873">
    <property type="term" value="P:ethylene-activated signaling pathway"/>
    <property type="evidence" value="ECO:0007669"/>
    <property type="project" value="UniProtKB-KW"/>
</dbReference>
<dbReference type="CDD" id="cd00018">
    <property type="entry name" value="AP2"/>
    <property type="match status" value="1"/>
</dbReference>
<dbReference type="PROSITE" id="PS51032">
    <property type="entry name" value="AP2_ERF"/>
    <property type="match status" value="1"/>
</dbReference>
<evidence type="ECO:0000256" key="1">
    <source>
        <dbReference type="ARBA" id="ARBA00004123"/>
    </source>
</evidence>
<evidence type="ECO:0000256" key="5">
    <source>
        <dbReference type="ARBA" id="ARBA00023125"/>
    </source>
</evidence>
<dbReference type="InterPro" id="IPR051758">
    <property type="entry name" value="ERF/AP2-like"/>
</dbReference>
<evidence type="ECO:0000256" key="2">
    <source>
        <dbReference type="ARBA" id="ARBA00022745"/>
    </source>
</evidence>
<keyword evidence="2" id="KW-0936">Ethylene signaling pathway</keyword>
<reference evidence="13" key="1">
    <citation type="journal article" date="2024" name="IScience">
        <title>Strigolactones Initiate the Formation of Haustorium-like Structures in Castilleja.</title>
        <authorList>
            <person name="Buerger M."/>
            <person name="Peterson D."/>
            <person name="Chory J."/>
        </authorList>
    </citation>
    <scope>NUCLEOTIDE SEQUENCE [LARGE SCALE GENOMIC DNA]</scope>
</reference>
<dbReference type="InterPro" id="IPR001471">
    <property type="entry name" value="AP2/ERF_dom"/>
</dbReference>
<dbReference type="FunFam" id="3.30.730.10:FF:000001">
    <property type="entry name" value="Ethylene-responsive transcription factor 2"/>
    <property type="match status" value="1"/>
</dbReference>
<evidence type="ECO:0000256" key="7">
    <source>
        <dbReference type="ARBA" id="ARBA00023163"/>
    </source>
</evidence>
<dbReference type="SUPFAM" id="SSF54171">
    <property type="entry name" value="DNA-binding domain"/>
    <property type="match status" value="1"/>
</dbReference>
<sequence length="329" mass="36749">MKISCNNKTKHHQPQISFLYSNLLASRDDDDAADGRKTVPSEKLLPNEPYSSGNDILNPKGNNYAPLDFLEFFQSPNIGVNINTQTPPSLSHVTNKTTNLELFLHENPQNSPHHHINNNHTSFSKTNQRSKGYSDYWLGATQTQPTKNGLLHYKSSPSSSSSLSTSSQGNSNKLYRGVRQRHWGKWVAEIRLPRNRTRVWLGTFDTAEEAAFAYDTAAYILRGDYANLNFPELKQQIKASSSKRYNSTAALLEAKMRAVSSKKAVSAKPDPVQPGLMEIGDNNKVGSDDEVKISSEILLDVDAVQLSRMPSLDMDMIWDSILLSDSSLY</sequence>
<keyword evidence="4" id="KW-0805">Transcription regulation</keyword>
<keyword evidence="7" id="KW-0804">Transcription</keyword>
<comment type="caution">
    <text evidence="12">The sequence shown here is derived from an EMBL/GenBank/DDBJ whole genome shotgun (WGS) entry which is preliminary data.</text>
</comment>
<evidence type="ECO:0000256" key="9">
    <source>
        <dbReference type="ARBA" id="ARBA00024343"/>
    </source>
</evidence>
<proteinExistence type="inferred from homology"/>
<feature type="domain" description="AP2/ERF" evidence="11">
    <location>
        <begin position="174"/>
        <end position="231"/>
    </location>
</feature>
<comment type="similarity">
    <text evidence="9">Belongs to the AP2/ERF transcription factor family. ERF subfamily.</text>
</comment>
<dbReference type="InterPro" id="IPR036955">
    <property type="entry name" value="AP2/ERF_dom_sf"/>
</dbReference>